<name>A0A0H5CB76_CYBJN</name>
<sequence>MFSRLSTFKPLGARLFSTIRPVSPMMQLRQQQQQLSQQVVSPTSFTPVSAPLVSSIVQTLLGRRWKSRGNNYQPNTYKRKRTLGFMSRMRSKTGRKIVERRKAKGRWYLAH</sequence>
<dbReference type="GO" id="GO:0005762">
    <property type="term" value="C:mitochondrial large ribosomal subunit"/>
    <property type="evidence" value="ECO:0007669"/>
    <property type="project" value="TreeGrafter"/>
</dbReference>
<keyword evidence="2" id="KW-0689">Ribosomal protein</keyword>
<evidence type="ECO:0000256" key="1">
    <source>
        <dbReference type="ARBA" id="ARBA00010111"/>
    </source>
</evidence>
<dbReference type="InterPro" id="IPR000271">
    <property type="entry name" value="Ribosomal_bL34"/>
</dbReference>
<proteinExistence type="inferred from homology"/>
<comment type="similarity">
    <text evidence="1">Belongs to the bacterial ribosomal protein bL34 family.</text>
</comment>
<evidence type="ECO:0000256" key="4">
    <source>
        <dbReference type="ARBA" id="ARBA00035274"/>
    </source>
</evidence>
<accession>A0A0H5CB76</accession>
<dbReference type="Proteomes" id="UP000094389">
    <property type="component" value="Unassembled WGS sequence"/>
</dbReference>
<evidence type="ECO:0000256" key="2">
    <source>
        <dbReference type="ARBA" id="ARBA00022980"/>
    </source>
</evidence>
<dbReference type="PANTHER" id="PTHR14503">
    <property type="entry name" value="MITOCHONDRIAL RIBOSOMAL PROTEIN 34 FAMILY MEMBER"/>
    <property type="match status" value="1"/>
</dbReference>
<dbReference type="STRING" id="983966.A0A0H5CB76"/>
<dbReference type="Gene3D" id="1.10.287.3980">
    <property type="match status" value="1"/>
</dbReference>
<gene>
    <name evidence="5" type="ORF">BN1211_1397</name>
    <name evidence="6" type="ORF">CYBJADRAFT_172029</name>
</gene>
<dbReference type="Pfam" id="PF00468">
    <property type="entry name" value="Ribosomal_L34"/>
    <property type="match status" value="1"/>
</dbReference>
<dbReference type="OrthoDB" id="431691at2759"/>
<evidence type="ECO:0000313" key="8">
    <source>
        <dbReference type="Proteomes" id="UP000094389"/>
    </source>
</evidence>
<dbReference type="AlphaFoldDB" id="A0A0H5CB76"/>
<dbReference type="GO" id="GO:0003735">
    <property type="term" value="F:structural constituent of ribosome"/>
    <property type="evidence" value="ECO:0007669"/>
    <property type="project" value="InterPro"/>
</dbReference>
<dbReference type="HAMAP" id="MF_00391">
    <property type="entry name" value="Ribosomal_bL34"/>
    <property type="match status" value="1"/>
</dbReference>
<evidence type="ECO:0000313" key="5">
    <source>
        <dbReference type="EMBL" id="CEP21324.1"/>
    </source>
</evidence>
<dbReference type="EMBL" id="CDQK01000002">
    <property type="protein sequence ID" value="CEP21324.1"/>
    <property type="molecule type" value="Genomic_DNA"/>
</dbReference>
<reference evidence="5" key="1">
    <citation type="submission" date="2014-12" db="EMBL/GenBank/DDBJ databases">
        <authorList>
            <person name="Jaenicke S."/>
        </authorList>
    </citation>
    <scope>NUCLEOTIDE SEQUENCE [LARGE SCALE GENOMIC DNA]</scope>
    <source>
        <strain evidence="5">CBS1600</strain>
    </source>
</reference>
<accession>A0A1E4S6K1</accession>
<evidence type="ECO:0000313" key="7">
    <source>
        <dbReference type="Proteomes" id="UP000038830"/>
    </source>
</evidence>
<dbReference type="PANTHER" id="PTHR14503:SF4">
    <property type="entry name" value="LARGE RIBOSOMAL SUBUNIT PROTEIN BL34M"/>
    <property type="match status" value="1"/>
</dbReference>
<dbReference type="Proteomes" id="UP000038830">
    <property type="component" value="Unassembled WGS sequence"/>
</dbReference>
<dbReference type="EMBL" id="KV453927">
    <property type="protein sequence ID" value="ODV75022.1"/>
    <property type="molecule type" value="Genomic_DNA"/>
</dbReference>
<evidence type="ECO:0000256" key="3">
    <source>
        <dbReference type="ARBA" id="ARBA00023274"/>
    </source>
</evidence>
<keyword evidence="3" id="KW-0687">Ribonucleoprotein</keyword>
<organism evidence="5 7">
    <name type="scientific">Cyberlindnera jadinii (strain ATCC 18201 / CBS 1600 / BCRC 20928 / JCM 3617 / NBRC 0987 / NRRL Y-1542)</name>
    <name type="common">Torula yeast</name>
    <name type="synonym">Candida utilis</name>
    <dbReference type="NCBI Taxonomy" id="983966"/>
    <lineage>
        <taxon>Eukaryota</taxon>
        <taxon>Fungi</taxon>
        <taxon>Dikarya</taxon>
        <taxon>Ascomycota</taxon>
        <taxon>Saccharomycotina</taxon>
        <taxon>Saccharomycetes</taxon>
        <taxon>Phaffomycetales</taxon>
        <taxon>Phaffomycetaceae</taxon>
        <taxon>Cyberlindnera</taxon>
    </lineage>
</organism>
<dbReference type="OMA" id="GRWYLAH"/>
<dbReference type="GO" id="GO:0006412">
    <property type="term" value="P:translation"/>
    <property type="evidence" value="ECO:0007669"/>
    <property type="project" value="InterPro"/>
</dbReference>
<dbReference type="FunFam" id="1.10.287.3980:FF:000001">
    <property type="entry name" value="Mitochondrial ribosomal protein L34"/>
    <property type="match status" value="1"/>
</dbReference>
<reference evidence="7" key="2">
    <citation type="journal article" date="2015" name="J. Biotechnol.">
        <title>The structure of the Cyberlindnera jadinii genome and its relation to Candida utilis analyzed by the occurrence of single nucleotide polymorphisms.</title>
        <authorList>
            <person name="Rupp O."/>
            <person name="Brinkrolf K."/>
            <person name="Buerth C."/>
            <person name="Kunigo M."/>
            <person name="Schneider J."/>
            <person name="Jaenicke S."/>
            <person name="Goesmann A."/>
            <person name="Puehler A."/>
            <person name="Jaeger K.-E."/>
            <person name="Ernst J.F."/>
        </authorList>
    </citation>
    <scope>NUCLEOTIDE SEQUENCE [LARGE SCALE GENOMIC DNA]</scope>
    <source>
        <strain evidence="7">ATCC 18201 / CBS 1600 / BCRC 20928 / JCM 3617 / NBRC 0987 / NRRL Y-1542</strain>
    </source>
</reference>
<reference evidence="6 8" key="3">
    <citation type="journal article" date="2016" name="Proc. Natl. Acad. Sci. U.S.A.">
        <title>Comparative genomics of biotechnologically important yeasts.</title>
        <authorList>
            <person name="Riley R."/>
            <person name="Haridas S."/>
            <person name="Wolfe K.H."/>
            <person name="Lopes M.R."/>
            <person name="Hittinger C.T."/>
            <person name="Goeker M."/>
            <person name="Salamov A.A."/>
            <person name="Wisecaver J.H."/>
            <person name="Long T.M."/>
            <person name="Calvey C.H."/>
            <person name="Aerts A.L."/>
            <person name="Barry K.W."/>
            <person name="Choi C."/>
            <person name="Clum A."/>
            <person name="Coughlan A.Y."/>
            <person name="Deshpande S."/>
            <person name="Douglass A.P."/>
            <person name="Hanson S.J."/>
            <person name="Klenk H.-P."/>
            <person name="LaButti K.M."/>
            <person name="Lapidus A."/>
            <person name="Lindquist E.A."/>
            <person name="Lipzen A.M."/>
            <person name="Meier-Kolthoff J.P."/>
            <person name="Ohm R.A."/>
            <person name="Otillar R.P."/>
            <person name="Pangilinan J.L."/>
            <person name="Peng Y."/>
            <person name="Rokas A."/>
            <person name="Rosa C.A."/>
            <person name="Scheuner C."/>
            <person name="Sibirny A.A."/>
            <person name="Slot J.C."/>
            <person name="Stielow J.B."/>
            <person name="Sun H."/>
            <person name="Kurtzman C.P."/>
            <person name="Blackwell M."/>
            <person name="Grigoriev I.V."/>
            <person name="Jeffries T.W."/>
        </authorList>
    </citation>
    <scope>NUCLEOTIDE SEQUENCE [LARGE SCALE GENOMIC DNA]</scope>
    <source>
        <strain evidence="8">ATCC 18201 / CBS 1600 / BCRC 20928 / JCM 3617 / NBRC 0987 / NRRL Y-1542</strain>
        <strain evidence="6">NRRL Y-1542</strain>
    </source>
</reference>
<keyword evidence="8" id="KW-1185">Reference proteome</keyword>
<protein>
    <recommendedName>
        <fullName evidence="4">Large ribosomal subunit protein bL34m</fullName>
    </recommendedName>
</protein>
<evidence type="ECO:0000313" key="6">
    <source>
        <dbReference type="EMBL" id="ODV75022.1"/>
    </source>
</evidence>
<dbReference type="NCBIfam" id="TIGR01030">
    <property type="entry name" value="rpmH_bact"/>
    <property type="match status" value="1"/>
</dbReference>